<name>D2MN68_9FIRM</name>
<accession>D2MN68</accession>
<dbReference type="EMBL" id="ADFR01000003">
    <property type="protein sequence ID" value="EFC05890.1"/>
    <property type="molecule type" value="Genomic_DNA"/>
</dbReference>
<evidence type="ECO:0000313" key="1">
    <source>
        <dbReference type="EMBL" id="EFC05890.1"/>
    </source>
</evidence>
<sequence length="41" mass="4854">MKMDTYLVPKSHGSCHLIGFFDKSSYEERLTMKFDDLGRLR</sequence>
<dbReference type="Proteomes" id="UP000005017">
    <property type="component" value="Unassembled WGS sequence"/>
</dbReference>
<reference evidence="2" key="1">
    <citation type="submission" date="2009-12" db="EMBL/GenBank/DDBJ databases">
        <title>Sequence of Clostridiales genomosp. BVAB3 str. UPII9-5.</title>
        <authorList>
            <person name="Madupu R."/>
            <person name="Durkin A.S."/>
            <person name="Torralba M."/>
            <person name="Methe B."/>
            <person name="Sutton G.G."/>
            <person name="Strausberg R.L."/>
            <person name="Nelson K.E."/>
        </authorList>
    </citation>
    <scope>NUCLEOTIDE SEQUENCE [LARGE SCALE GENOMIC DNA]</scope>
    <source>
        <strain evidence="2">W1219</strain>
    </source>
</reference>
<proteinExistence type="predicted"/>
<gene>
    <name evidence="1" type="ORF">HMPREF9013_0088</name>
</gene>
<dbReference type="AlphaFoldDB" id="D2MN68"/>
<organism evidence="1 2">
    <name type="scientific">Bulleidia extructa W1219</name>
    <dbReference type="NCBI Taxonomy" id="679192"/>
    <lineage>
        <taxon>Bacteria</taxon>
        <taxon>Bacillati</taxon>
        <taxon>Bacillota</taxon>
        <taxon>Erysipelotrichia</taxon>
        <taxon>Erysipelotrichales</taxon>
        <taxon>Erysipelotrichaceae</taxon>
        <taxon>Bulleidia</taxon>
    </lineage>
</organism>
<evidence type="ECO:0000313" key="2">
    <source>
        <dbReference type="Proteomes" id="UP000005017"/>
    </source>
</evidence>
<protein>
    <submittedName>
        <fullName evidence="1">Uncharacterized protein</fullName>
    </submittedName>
</protein>
<comment type="caution">
    <text evidence="1">The sequence shown here is derived from an EMBL/GenBank/DDBJ whole genome shotgun (WGS) entry which is preliminary data.</text>
</comment>
<keyword evidence="2" id="KW-1185">Reference proteome</keyword>